<dbReference type="EMBL" id="NGLE01000004">
    <property type="protein sequence ID" value="OTO05442.1"/>
    <property type="molecule type" value="Genomic_DNA"/>
</dbReference>
<keyword evidence="3" id="KW-1185">Reference proteome</keyword>
<comment type="caution">
    <text evidence="2">The sequence shown here is derived from an EMBL/GenBank/DDBJ whole genome shotgun (WGS) entry which is preliminary data.</text>
</comment>
<dbReference type="RefSeq" id="WP_086331482.1">
    <property type="nucleotide sequence ID" value="NZ_NGLE02000001.1"/>
</dbReference>
<evidence type="ECO:0000313" key="2">
    <source>
        <dbReference type="EMBL" id="OTO05442.1"/>
    </source>
</evidence>
<dbReference type="AlphaFoldDB" id="A0A242C6L9"/>
<name>A0A242C6L9_9ENTE</name>
<gene>
    <name evidence="1" type="ORF">A5880_000331</name>
    <name evidence="2" type="ORF">A5880_002615</name>
</gene>
<dbReference type="Proteomes" id="UP000195139">
    <property type="component" value="Unassembled WGS sequence"/>
</dbReference>
<evidence type="ECO:0000313" key="3">
    <source>
        <dbReference type="Proteomes" id="UP000195139"/>
    </source>
</evidence>
<dbReference type="STRING" id="1834181.A5880_002615"/>
<organism evidence="2">
    <name type="scientific">Candidatus Enterococcus mansonii</name>
    <dbReference type="NCBI Taxonomy" id="1834181"/>
    <lineage>
        <taxon>Bacteria</taxon>
        <taxon>Bacillati</taxon>
        <taxon>Bacillota</taxon>
        <taxon>Bacilli</taxon>
        <taxon>Lactobacillales</taxon>
        <taxon>Enterococcaceae</taxon>
        <taxon>Enterococcus</taxon>
    </lineage>
</organism>
<dbReference type="EMBL" id="NGLE02000001">
    <property type="protein sequence ID" value="MEI5992792.1"/>
    <property type="molecule type" value="Genomic_DNA"/>
</dbReference>
<reference evidence="1 3" key="2">
    <citation type="submission" date="2018-07" db="EMBL/GenBank/DDBJ databases">
        <title>The Genome Sequence of Enterococcus sp. DIV0659b.</title>
        <authorList>
            <consortium name="The Broad Institute Genomics Platform"/>
            <consortium name="The Broad Institute Genomic Center for Infectious Diseases"/>
            <person name="Earl A."/>
            <person name="Manson A."/>
            <person name="Schwartman J."/>
            <person name="Gilmore M."/>
            <person name="Abouelleil A."/>
            <person name="Cao P."/>
            <person name="Chapman S."/>
            <person name="Cusick C."/>
            <person name="Shea T."/>
            <person name="Young S."/>
            <person name="Neafsey D."/>
            <person name="Nusbaum C."/>
            <person name="Birren B."/>
        </authorList>
    </citation>
    <scope>NUCLEOTIDE SEQUENCE [LARGE SCALE GENOMIC DNA]</scope>
    <source>
        <strain evidence="1 3">4G2_DIV0659</strain>
    </source>
</reference>
<reference evidence="2" key="1">
    <citation type="submission" date="2017-05" db="EMBL/GenBank/DDBJ databases">
        <title>The Genome Sequence of Enterococcus sp. 4G2_DIV0659.</title>
        <authorList>
            <consortium name="The Broad Institute Genomics Platform"/>
            <consortium name="The Broad Institute Genomic Center for Infectious Diseases"/>
            <person name="Earl A."/>
            <person name="Manson A."/>
            <person name="Schwartman J."/>
            <person name="Gilmore M."/>
            <person name="Abouelleil A."/>
            <person name="Cao P."/>
            <person name="Chapman S."/>
            <person name="Cusick C."/>
            <person name="Shea T."/>
            <person name="Young S."/>
            <person name="Neafsey D."/>
            <person name="Nusbaum C."/>
            <person name="Birren B."/>
        </authorList>
    </citation>
    <scope>NUCLEOTIDE SEQUENCE [LARGE SCALE GENOMIC DNA]</scope>
    <source>
        <strain evidence="2">4G2_DIV0659</strain>
    </source>
</reference>
<proteinExistence type="predicted"/>
<sequence>MDFQQIKEQLVDTDPQNFLTTVLENGPEEDSPIIFNRSLEEQFEEAIQYLSSDETISLDDLSVWKKQQFLVIAQTIDGDYIAGTTKQTFVIPVSLYKLDIETYELFLSDFFIEYTKGFLHSSILPAMNDQTSE</sequence>
<accession>A0A242C6L9</accession>
<dbReference type="OrthoDB" id="2185058at2"/>
<evidence type="ECO:0000313" key="1">
    <source>
        <dbReference type="EMBL" id="MEI5992792.1"/>
    </source>
</evidence>
<protein>
    <recommendedName>
        <fullName evidence="4">SseB protein N-terminal domain-containing protein</fullName>
    </recommendedName>
</protein>
<evidence type="ECO:0008006" key="4">
    <source>
        <dbReference type="Google" id="ProtNLM"/>
    </source>
</evidence>